<keyword evidence="2" id="KW-1185">Reference proteome</keyword>
<name>A0A8K0JDP1_9TREE</name>
<accession>A0A8K0JDP1</accession>
<proteinExistence type="predicted"/>
<organism evidence="1 2">
    <name type="scientific">Filobasidium floriforme</name>
    <dbReference type="NCBI Taxonomy" id="5210"/>
    <lineage>
        <taxon>Eukaryota</taxon>
        <taxon>Fungi</taxon>
        <taxon>Dikarya</taxon>
        <taxon>Basidiomycota</taxon>
        <taxon>Agaricomycotina</taxon>
        <taxon>Tremellomycetes</taxon>
        <taxon>Filobasidiales</taxon>
        <taxon>Filobasidiaceae</taxon>
        <taxon>Filobasidium</taxon>
    </lineage>
</organism>
<evidence type="ECO:0000313" key="1">
    <source>
        <dbReference type="EMBL" id="KAG7527293.1"/>
    </source>
</evidence>
<reference evidence="1" key="1">
    <citation type="submission" date="2020-04" db="EMBL/GenBank/DDBJ databases">
        <title>Analysis of mating type loci in Filobasidium floriforme.</title>
        <authorList>
            <person name="Nowrousian M."/>
        </authorList>
    </citation>
    <scope>NUCLEOTIDE SEQUENCE</scope>
    <source>
        <strain evidence="1">CBS 6242</strain>
    </source>
</reference>
<comment type="caution">
    <text evidence="1">The sequence shown here is derived from an EMBL/GenBank/DDBJ whole genome shotgun (WGS) entry which is preliminary data.</text>
</comment>
<sequence>MHLAHRANADDALVNARKDLLICMNQHNLQSRYPRDADIFIWLDSQEGKIAADNAVWEAYEDALDHLELACMSRMQELDRCSRPGTSYKLRAKIQAGLNARSAGLETSLKKYQTARLALPIAQRPPLIDQSRWTENQEAVSESFACLRDQRHFGAELWTQPHIREGVRATRHYDCAMKELARMRTEAARLQYWLVDQRNLLCTIVNTSNIPPTAIWDSLKHPVAHTKPRQLLPAMAVCCIMERLKTFDLLAAGLNRDFHPFREDESHVPLQDVPPPVQLHERFRLSWCRWTTQDAGTSTIDTDFDCDEDSIPAGADEVDPIELATMPGMSEESYAVF</sequence>
<gene>
    <name evidence="1" type="ORF">FFLO_07076</name>
</gene>
<dbReference type="AlphaFoldDB" id="A0A8K0JDP1"/>
<dbReference type="Proteomes" id="UP000812966">
    <property type="component" value="Unassembled WGS sequence"/>
</dbReference>
<evidence type="ECO:0000313" key="2">
    <source>
        <dbReference type="Proteomes" id="UP000812966"/>
    </source>
</evidence>
<dbReference type="EMBL" id="JABELV010000344">
    <property type="protein sequence ID" value="KAG7527293.1"/>
    <property type="molecule type" value="Genomic_DNA"/>
</dbReference>
<protein>
    <submittedName>
        <fullName evidence="1">Uncharacterized protein</fullName>
    </submittedName>
</protein>